<dbReference type="InterPro" id="IPR014982">
    <property type="entry name" value="GSCFA"/>
</dbReference>
<organism evidence="2 3">
    <name type="scientific">Fuscovulum ytuae</name>
    <dbReference type="NCBI Taxonomy" id="3042299"/>
    <lineage>
        <taxon>Bacteria</taxon>
        <taxon>Pseudomonadati</taxon>
        <taxon>Pseudomonadota</taxon>
        <taxon>Alphaproteobacteria</taxon>
        <taxon>Rhodobacterales</taxon>
        <taxon>Paracoccaceae</taxon>
        <taxon>Fuscovulum</taxon>
    </lineage>
</organism>
<name>A0ABY8Q3H1_9RHOB</name>
<dbReference type="EC" id="3.1.-.-" evidence="2"/>
<keyword evidence="2" id="KW-0378">Hydrolase</keyword>
<dbReference type="Proteomes" id="UP001230978">
    <property type="component" value="Chromosome"/>
</dbReference>
<evidence type="ECO:0000259" key="1">
    <source>
        <dbReference type="Pfam" id="PF08885"/>
    </source>
</evidence>
<reference evidence="2 3" key="1">
    <citation type="submission" date="2023-04" db="EMBL/GenBank/DDBJ databases">
        <title>YMD61, complete Genome.</title>
        <authorList>
            <person name="Zhang J."/>
        </authorList>
    </citation>
    <scope>NUCLEOTIDE SEQUENCE [LARGE SCALE GENOMIC DNA]</scope>
    <source>
        <strain evidence="2 3">YMD61</strain>
    </source>
</reference>
<gene>
    <name evidence="2" type="ORF">QF092_10065</name>
</gene>
<accession>A0ABY8Q3H1</accession>
<protein>
    <submittedName>
        <fullName evidence="2">GSCFA domain-containing protein</fullName>
        <ecNumber evidence="2">3.1.-.-</ecNumber>
    </submittedName>
</protein>
<keyword evidence="3" id="KW-1185">Reference proteome</keyword>
<dbReference type="RefSeq" id="WP_281463769.1">
    <property type="nucleotide sequence ID" value="NZ_CP124535.1"/>
</dbReference>
<proteinExistence type="predicted"/>
<evidence type="ECO:0000313" key="3">
    <source>
        <dbReference type="Proteomes" id="UP001230978"/>
    </source>
</evidence>
<sequence>MSYSALPDRSFWRRCLASGDFRLRELYEPKVLIAPEATVATAGSCFAQKIGHELRASSARFLDLEPVPAGLTPTTAAQLGFGLFSARFGNIYSTAQLLQLAEDAFADHLRDETFWEKDGRWFDGLRPRLEPGGYPSRDMAEAARLSHLAQLRRMFLEAEVFIFTLGLTERWQDARTGTVYPLCPAVVDPAFADSAHVFHNARVAEVIGELDRTIALLSRLNPDLRFIFTVSPVPLMATATGGHVLGATSRSKAVLRAAVDEVCANHAIADYFPSYEIATQNPTFRDAFGPDQREVRPEVVETIMDVFFAGQSALSRRKPKDGPDPEEAAAAELCDEVLLAAVRE</sequence>
<dbReference type="Pfam" id="PF08885">
    <property type="entry name" value="GSCFA"/>
    <property type="match status" value="1"/>
</dbReference>
<evidence type="ECO:0000313" key="2">
    <source>
        <dbReference type="EMBL" id="WGV14646.1"/>
    </source>
</evidence>
<feature type="domain" description="GSCFA" evidence="1">
    <location>
        <begin position="39"/>
        <end position="307"/>
    </location>
</feature>
<dbReference type="GO" id="GO:0016787">
    <property type="term" value="F:hydrolase activity"/>
    <property type="evidence" value="ECO:0007669"/>
    <property type="project" value="UniProtKB-KW"/>
</dbReference>
<dbReference type="EMBL" id="CP124535">
    <property type="protein sequence ID" value="WGV14646.1"/>
    <property type="molecule type" value="Genomic_DNA"/>
</dbReference>